<organism evidence="1 2">
    <name type="scientific">Antricoccus suffuscus</name>
    <dbReference type="NCBI Taxonomy" id="1629062"/>
    <lineage>
        <taxon>Bacteria</taxon>
        <taxon>Bacillati</taxon>
        <taxon>Actinomycetota</taxon>
        <taxon>Actinomycetes</taxon>
        <taxon>Geodermatophilales</taxon>
        <taxon>Antricoccaceae</taxon>
        <taxon>Antricoccus</taxon>
    </lineage>
</organism>
<dbReference type="Pfam" id="PF21813">
    <property type="entry name" value="DUF6882"/>
    <property type="match status" value="1"/>
</dbReference>
<dbReference type="EMBL" id="PVUE01000027">
    <property type="protein sequence ID" value="PRZ31682.1"/>
    <property type="molecule type" value="Genomic_DNA"/>
</dbReference>
<reference evidence="1 2" key="1">
    <citation type="submission" date="2018-03" db="EMBL/GenBank/DDBJ databases">
        <title>Genomic Encyclopedia of Archaeal and Bacterial Type Strains, Phase II (KMG-II): from individual species to whole genera.</title>
        <authorList>
            <person name="Goeker M."/>
        </authorList>
    </citation>
    <scope>NUCLEOTIDE SEQUENCE [LARGE SCALE GENOMIC DNA]</scope>
    <source>
        <strain evidence="1 2">DSM 100065</strain>
    </source>
</reference>
<evidence type="ECO:0000313" key="1">
    <source>
        <dbReference type="EMBL" id="PRZ31682.1"/>
    </source>
</evidence>
<name>A0A2T0Z5T4_9ACTN</name>
<dbReference type="AlphaFoldDB" id="A0A2T0Z5T4"/>
<keyword evidence="2" id="KW-1185">Reference proteome</keyword>
<sequence length="269" mass="28536">MTLPADRLAATRLAISPGAVNLVDRANGTRDDVRASPPFVIDKPTLDVMAAAYAAVVAERQIAFERLAVAEIWTADLDDRQLHIGDRTFEVSFLGSAADAEGTWLWGWANAAFGVDHVATAPISELVTIGQKYDVPELTTPSLPLSALANPGIHGPGHGPGDTLAVVACGLLDGSAYYAGEYEGGTAYMLVTDASVPRPPVDVAGLPLLIQSATAMFPHDHRLTVETYLGVHGIEATTYGEFLTAHFDSGETISFTFDERGELTDLTRS</sequence>
<protein>
    <submittedName>
        <fullName evidence="1">Uncharacterized protein</fullName>
    </submittedName>
</protein>
<dbReference type="Proteomes" id="UP000237752">
    <property type="component" value="Unassembled WGS sequence"/>
</dbReference>
<comment type="caution">
    <text evidence="1">The sequence shown here is derived from an EMBL/GenBank/DDBJ whole genome shotgun (WGS) entry which is preliminary data.</text>
</comment>
<accession>A0A2T0Z5T4</accession>
<gene>
    <name evidence="1" type="ORF">CLV47_12718</name>
</gene>
<evidence type="ECO:0000313" key="2">
    <source>
        <dbReference type="Proteomes" id="UP000237752"/>
    </source>
</evidence>
<proteinExistence type="predicted"/>
<dbReference type="InterPro" id="IPR049249">
    <property type="entry name" value="DUF6882"/>
</dbReference>